<comment type="catalytic activity">
    <reaction evidence="30">
        <text>6-trans-leukotriene B4 + NADP(+) = 12-oxo-(5S)-hydroxy-(6E,8E,10E,14Z)-eicosatetraenoate + NADPH + H(+)</text>
        <dbReference type="Rhea" id="RHEA:51204"/>
        <dbReference type="ChEBI" id="CHEBI:15378"/>
        <dbReference type="ChEBI" id="CHEBI:57783"/>
        <dbReference type="ChEBI" id="CHEBI:58349"/>
        <dbReference type="ChEBI" id="CHEBI:90723"/>
        <dbReference type="ChEBI" id="CHEBI:133974"/>
    </reaction>
    <physiologicalReaction direction="left-to-right" evidence="30">
        <dbReference type="Rhea" id="RHEA:51205"/>
    </physiologicalReaction>
</comment>
<dbReference type="FunFam" id="3.40.50.720:FF:000121">
    <property type="entry name" value="Prostaglandin reductase 2"/>
    <property type="match status" value="1"/>
</dbReference>
<name>A0A182FJR3_ANOAL</name>
<keyword evidence="7" id="KW-0963">Cytoplasm</keyword>
<comment type="subunit">
    <text evidence="3">Monomer or homodimer.</text>
</comment>
<comment type="similarity">
    <text evidence="2">Belongs to the NADP-dependent oxidoreductase L4BD family.</text>
</comment>
<dbReference type="InterPro" id="IPR013149">
    <property type="entry name" value="ADH-like_C"/>
</dbReference>
<evidence type="ECO:0000256" key="29">
    <source>
        <dbReference type="ARBA" id="ARBA00048591"/>
    </source>
</evidence>
<evidence type="ECO:0000256" key="24">
    <source>
        <dbReference type="ARBA" id="ARBA00047878"/>
    </source>
</evidence>
<comment type="catalytic activity">
    <reaction evidence="26">
        <text>nonan-2-one + NADP(+) = (3E)-nonen-2-one + NADPH + H(+)</text>
        <dbReference type="Rhea" id="RHEA:50616"/>
        <dbReference type="ChEBI" id="CHEBI:15378"/>
        <dbReference type="ChEBI" id="CHEBI:57783"/>
        <dbReference type="ChEBI" id="CHEBI:58349"/>
        <dbReference type="ChEBI" id="CHEBI:77927"/>
        <dbReference type="ChEBI" id="CHEBI:133457"/>
    </reaction>
    <physiologicalReaction direction="right-to-left" evidence="26">
        <dbReference type="Rhea" id="RHEA:50618"/>
    </physiologicalReaction>
</comment>
<evidence type="ECO:0000256" key="3">
    <source>
        <dbReference type="ARBA" id="ARBA00011852"/>
    </source>
</evidence>
<dbReference type="AlphaFoldDB" id="A0A182FJR3"/>
<dbReference type="InterPro" id="IPR036291">
    <property type="entry name" value="NAD(P)-bd_dom_sf"/>
</dbReference>
<protein>
    <recommendedName>
        <fullName evidence="6">Prostaglandin reductase 1</fullName>
        <ecNumber evidence="4">1.3.1.48</ecNumber>
        <ecNumber evidence="5">1.3.1.74</ecNumber>
    </recommendedName>
    <alternativeName>
        <fullName evidence="19">15-oxoprostaglandin 13-reductase</fullName>
    </alternativeName>
    <alternativeName>
        <fullName evidence="17">Dithiolethione-inducible gene 1 protein</fullName>
    </alternativeName>
    <alternativeName>
        <fullName evidence="16">Leukotriene B4 12-hydroxydehydrogenase</fullName>
    </alternativeName>
    <alternativeName>
        <fullName evidence="18">NAD(P)H-dependent alkenal/one oxidoreductase</fullName>
    </alternativeName>
</protein>
<keyword evidence="8" id="KW-0644">Prostaglandin metabolism</keyword>
<evidence type="ECO:0000256" key="6">
    <source>
        <dbReference type="ARBA" id="ARBA00020651"/>
    </source>
</evidence>
<evidence type="ECO:0000256" key="12">
    <source>
        <dbReference type="ARBA" id="ARBA00022990"/>
    </source>
</evidence>
<keyword evidence="12" id="KW-0007">Acetylation</keyword>
<reference evidence="35 36" key="1">
    <citation type="journal article" date="2017" name="G3 (Bethesda)">
        <title>The Physical Genome Mapping of Anopheles albimanus Corrected Scaffold Misassemblies and Identified Interarm Rearrangements in Genus Anopheles.</title>
        <authorList>
            <person name="Artemov G.N."/>
            <person name="Peery A.N."/>
            <person name="Jiang X."/>
            <person name="Tu Z."/>
            <person name="Stegniy V.N."/>
            <person name="Sharakhova M.V."/>
            <person name="Sharakhov I.V."/>
        </authorList>
    </citation>
    <scope>NUCLEOTIDE SEQUENCE [LARGE SCALE GENOMIC DNA]</scope>
    <source>
        <strain evidence="35 36">ALBI9_A</strain>
    </source>
</reference>
<dbReference type="Pfam" id="PF16884">
    <property type="entry name" value="ADH_N_2"/>
    <property type="match status" value="1"/>
</dbReference>
<keyword evidence="9" id="KW-0597">Phosphoprotein</keyword>
<dbReference type="SUPFAM" id="SSF50129">
    <property type="entry name" value="GroES-like"/>
    <property type="match status" value="1"/>
</dbReference>
<comment type="catalytic activity">
    <reaction evidence="28">
        <text>4-hydroxynonanal + NADP(+) = (E)-4-hydroxynon-2-enal + NADPH + H(+)</text>
        <dbReference type="Rhea" id="RHEA:64736"/>
        <dbReference type="ChEBI" id="CHEBI:15378"/>
        <dbReference type="ChEBI" id="CHEBI:57783"/>
        <dbReference type="ChEBI" id="CHEBI:58349"/>
        <dbReference type="ChEBI" id="CHEBI:58968"/>
        <dbReference type="ChEBI" id="CHEBI:156112"/>
    </reaction>
    <physiologicalReaction direction="right-to-left" evidence="28">
        <dbReference type="Rhea" id="RHEA:64738"/>
    </physiologicalReaction>
</comment>
<evidence type="ECO:0000256" key="21">
    <source>
        <dbReference type="ARBA" id="ARBA00047617"/>
    </source>
</evidence>
<dbReference type="VEuPathDB" id="VectorBase:AALB006758"/>
<evidence type="ECO:0000256" key="31">
    <source>
        <dbReference type="ARBA" id="ARBA00049068"/>
    </source>
</evidence>
<organism evidence="35 36">
    <name type="scientific">Anopheles albimanus</name>
    <name type="common">New world malaria mosquito</name>
    <dbReference type="NCBI Taxonomy" id="7167"/>
    <lineage>
        <taxon>Eukaryota</taxon>
        <taxon>Metazoa</taxon>
        <taxon>Ecdysozoa</taxon>
        <taxon>Arthropoda</taxon>
        <taxon>Hexapoda</taxon>
        <taxon>Insecta</taxon>
        <taxon>Pterygota</taxon>
        <taxon>Neoptera</taxon>
        <taxon>Endopterygota</taxon>
        <taxon>Diptera</taxon>
        <taxon>Nematocera</taxon>
        <taxon>Culicoidea</taxon>
        <taxon>Culicidae</taxon>
        <taxon>Anophelinae</taxon>
        <taxon>Anopheles</taxon>
    </lineage>
</organism>
<evidence type="ECO:0000256" key="19">
    <source>
        <dbReference type="ARBA" id="ARBA00033119"/>
    </source>
</evidence>
<comment type="catalytic activity">
    <reaction evidence="31">
        <text>(5S,12S)-dihydroxy-(6E,10E,12E,14Z)-eicosatetraenoate + NADP(+) = 12-oxo-(5S)-hydroxy-(6E,8E,10E,14Z)-eicosatetraenoate + NADPH + H(+)</text>
        <dbReference type="Rhea" id="RHEA:51212"/>
        <dbReference type="ChEBI" id="CHEBI:15378"/>
        <dbReference type="ChEBI" id="CHEBI:57783"/>
        <dbReference type="ChEBI" id="CHEBI:58349"/>
        <dbReference type="ChEBI" id="CHEBI:133974"/>
        <dbReference type="ChEBI" id="CHEBI:133975"/>
    </reaction>
    <physiologicalReaction direction="left-to-right" evidence="31">
        <dbReference type="Rhea" id="RHEA:51213"/>
    </physiologicalReaction>
</comment>
<dbReference type="EC" id="1.3.1.74" evidence="5"/>
<dbReference type="InterPro" id="IPR011032">
    <property type="entry name" value="GroES-like_sf"/>
</dbReference>
<evidence type="ECO:0000256" key="17">
    <source>
        <dbReference type="ARBA" id="ARBA00032255"/>
    </source>
</evidence>
<comment type="catalytic activity">
    <reaction evidence="25">
        <text>dodecanal + NADP(+) = (2E)-dodecenal + NADPH + H(+)</text>
        <dbReference type="Rhea" id="RHEA:50784"/>
        <dbReference type="ChEBI" id="CHEBI:15378"/>
        <dbReference type="ChEBI" id="CHEBI:27836"/>
        <dbReference type="ChEBI" id="CHEBI:57783"/>
        <dbReference type="ChEBI" id="CHEBI:58349"/>
        <dbReference type="ChEBI" id="CHEBI:133741"/>
    </reaction>
    <physiologicalReaction direction="right-to-left" evidence="25">
        <dbReference type="Rhea" id="RHEA:50786"/>
    </physiologicalReaction>
</comment>
<evidence type="ECO:0000256" key="1">
    <source>
        <dbReference type="ARBA" id="ARBA00004496"/>
    </source>
</evidence>
<dbReference type="OrthoDB" id="809632at2759"/>
<evidence type="ECO:0000256" key="20">
    <source>
        <dbReference type="ARBA" id="ARBA00047461"/>
    </source>
</evidence>
<dbReference type="KEGG" id="aali:118462630"/>
<evidence type="ECO:0000256" key="4">
    <source>
        <dbReference type="ARBA" id="ARBA00011981"/>
    </source>
</evidence>
<evidence type="ECO:0000256" key="15">
    <source>
        <dbReference type="ARBA" id="ARBA00023278"/>
    </source>
</evidence>
<keyword evidence="36" id="KW-1185">Reference proteome</keyword>
<keyword evidence="10" id="KW-0276">Fatty acid metabolism</keyword>
<dbReference type="VEuPathDB" id="VectorBase:AALB20_036660"/>
<evidence type="ECO:0000313" key="35">
    <source>
        <dbReference type="EnsemblMetazoa" id="AALB006758-PA"/>
    </source>
</evidence>
<dbReference type="GO" id="GO:0005737">
    <property type="term" value="C:cytoplasm"/>
    <property type="evidence" value="ECO:0007669"/>
    <property type="project" value="UniProtKB-SubCell"/>
</dbReference>
<dbReference type="PANTHER" id="PTHR43205">
    <property type="entry name" value="PROSTAGLANDIN REDUCTASE"/>
    <property type="match status" value="1"/>
</dbReference>
<comment type="catalytic activity">
    <reaction evidence="33">
        <text>an n-alkanal + NADP(+) = an alk-2-enal + NADPH + H(+)</text>
        <dbReference type="Rhea" id="RHEA:13737"/>
        <dbReference type="ChEBI" id="CHEBI:12834"/>
        <dbReference type="ChEBI" id="CHEBI:13757"/>
        <dbReference type="ChEBI" id="CHEBI:15378"/>
        <dbReference type="ChEBI" id="CHEBI:57783"/>
        <dbReference type="ChEBI" id="CHEBI:58349"/>
        <dbReference type="EC" id="1.3.1.74"/>
    </reaction>
    <physiologicalReaction direction="right-to-left" evidence="33">
        <dbReference type="Rhea" id="RHEA:13739"/>
    </physiologicalReaction>
</comment>
<evidence type="ECO:0000256" key="13">
    <source>
        <dbReference type="ARBA" id="ARBA00023002"/>
    </source>
</evidence>
<comment type="catalytic activity">
    <reaction evidence="21">
        <text>decanal + NADP(+) = (2E)-decenal + NADPH + H(+)</text>
        <dbReference type="Rhea" id="RHEA:50612"/>
        <dbReference type="ChEBI" id="CHEBI:15378"/>
        <dbReference type="ChEBI" id="CHEBI:31457"/>
        <dbReference type="ChEBI" id="CHEBI:57783"/>
        <dbReference type="ChEBI" id="CHEBI:58349"/>
        <dbReference type="ChEBI" id="CHEBI:133455"/>
    </reaction>
    <physiologicalReaction direction="right-to-left" evidence="21">
        <dbReference type="Rhea" id="RHEA:50614"/>
    </physiologicalReaction>
</comment>
<dbReference type="GeneID" id="118462630"/>
<comment type="catalytic activity">
    <reaction evidence="23">
        <text>leukotriene B4 + NADP(+) = 12-oxo-leukotriene B4 + NADPH + H(+)</text>
        <dbReference type="Rhea" id="RHEA:50608"/>
        <dbReference type="ChEBI" id="CHEBI:15378"/>
        <dbReference type="ChEBI" id="CHEBI:57461"/>
        <dbReference type="ChEBI" id="CHEBI:57783"/>
        <dbReference type="ChEBI" id="CHEBI:58349"/>
        <dbReference type="ChEBI" id="CHEBI:133309"/>
    </reaction>
    <physiologicalReaction direction="left-to-right" evidence="23">
        <dbReference type="Rhea" id="RHEA:50609"/>
    </physiologicalReaction>
</comment>
<dbReference type="GO" id="GO:0032440">
    <property type="term" value="F:2-alkenal reductase [NAD(P)H] activity"/>
    <property type="evidence" value="ECO:0007669"/>
    <property type="project" value="UniProtKB-EC"/>
</dbReference>
<keyword evidence="14" id="KW-0443">Lipid metabolism</keyword>
<dbReference type="GO" id="GO:0006693">
    <property type="term" value="P:prostaglandin metabolic process"/>
    <property type="evidence" value="ECO:0007669"/>
    <property type="project" value="UniProtKB-KW"/>
</dbReference>
<dbReference type="Gene3D" id="3.90.180.10">
    <property type="entry name" value="Medium-chain alcohol dehydrogenases, catalytic domain"/>
    <property type="match status" value="1"/>
</dbReference>
<keyword evidence="13" id="KW-0560">Oxidoreductase</keyword>
<dbReference type="Pfam" id="PF00107">
    <property type="entry name" value="ADH_zinc_N"/>
    <property type="match status" value="1"/>
</dbReference>
<dbReference type="InterPro" id="IPR045010">
    <property type="entry name" value="MDR_fam"/>
</dbReference>
<evidence type="ECO:0000256" key="18">
    <source>
        <dbReference type="ARBA" id="ARBA00032297"/>
    </source>
</evidence>
<evidence type="ECO:0000256" key="10">
    <source>
        <dbReference type="ARBA" id="ARBA00022832"/>
    </source>
</evidence>
<dbReference type="Proteomes" id="UP000069272">
    <property type="component" value="Chromosome X"/>
</dbReference>
<comment type="catalytic activity">
    <reaction evidence="27">
        <text>13,14-dihydro-15-oxo-PGF2alpha + NADP(+) = 15-oxoprostaglandin F2alpha + NADPH + H(+)</text>
        <dbReference type="Rhea" id="RHEA:50588"/>
        <dbReference type="ChEBI" id="CHEBI:15378"/>
        <dbReference type="ChEBI" id="CHEBI:57783"/>
        <dbReference type="ChEBI" id="CHEBI:58349"/>
        <dbReference type="ChEBI" id="CHEBI:133374"/>
        <dbReference type="ChEBI" id="CHEBI:133409"/>
    </reaction>
    <physiologicalReaction direction="right-to-left" evidence="27">
        <dbReference type="Rhea" id="RHEA:50590"/>
    </physiologicalReaction>
</comment>
<dbReference type="GO" id="GO:0047522">
    <property type="term" value="F:15-oxoprostaglandin 13-reductase [NAD(P)+] activity"/>
    <property type="evidence" value="ECO:0007669"/>
    <property type="project" value="UniProtKB-EC"/>
</dbReference>
<dbReference type="InterPro" id="IPR041694">
    <property type="entry name" value="ADH_N_2"/>
</dbReference>
<comment type="catalytic activity">
    <reaction evidence="29">
        <text>20-hydroxy-leukotriene B4 + NADP(+) = 12-oxo-20-hydroxy-leukotriene B4 + NADPH + H(+)</text>
        <dbReference type="Rhea" id="RHEA:51208"/>
        <dbReference type="ChEBI" id="CHEBI:15378"/>
        <dbReference type="ChEBI" id="CHEBI:57460"/>
        <dbReference type="ChEBI" id="CHEBI:57783"/>
        <dbReference type="ChEBI" id="CHEBI:58349"/>
        <dbReference type="ChEBI" id="CHEBI:133346"/>
    </reaction>
    <physiologicalReaction direction="left-to-right" evidence="29">
        <dbReference type="Rhea" id="RHEA:51209"/>
    </physiologicalReaction>
</comment>
<dbReference type="Gene3D" id="3.40.50.720">
    <property type="entry name" value="NAD(P)-binding Rossmann-like Domain"/>
    <property type="match status" value="1"/>
</dbReference>
<dbReference type="InterPro" id="IPR014190">
    <property type="entry name" value="PTGR1"/>
</dbReference>
<evidence type="ECO:0000256" key="14">
    <source>
        <dbReference type="ARBA" id="ARBA00023098"/>
    </source>
</evidence>
<dbReference type="InterPro" id="IPR020843">
    <property type="entry name" value="ER"/>
</dbReference>
<evidence type="ECO:0000256" key="27">
    <source>
        <dbReference type="ARBA" id="ARBA00048290"/>
    </source>
</evidence>
<accession>A0A182FJR3</accession>
<comment type="catalytic activity">
    <reaction evidence="20">
        <text>octanal + NADP(+) = (2E)-octenal + NADPH + H(+)</text>
        <dbReference type="Rhea" id="RHEA:50780"/>
        <dbReference type="ChEBI" id="CHEBI:15378"/>
        <dbReference type="ChEBI" id="CHEBI:17935"/>
        <dbReference type="ChEBI" id="CHEBI:57783"/>
        <dbReference type="ChEBI" id="CHEBI:58349"/>
        <dbReference type="ChEBI" id="CHEBI:61748"/>
    </reaction>
    <physiologicalReaction direction="right-to-left" evidence="20">
        <dbReference type="Rhea" id="RHEA:50782"/>
    </physiologicalReaction>
</comment>
<evidence type="ECO:0000256" key="2">
    <source>
        <dbReference type="ARBA" id="ARBA00010460"/>
    </source>
</evidence>
<comment type="catalytic activity">
    <reaction evidence="32">
        <text>13,14-dihydro-15-oxo-prostaglandin E1 + NADP(+) = 15-oxoprostaglandin E1 + NADPH + H(+)</text>
        <dbReference type="Rhea" id="RHEA:50584"/>
        <dbReference type="ChEBI" id="CHEBI:15378"/>
        <dbReference type="ChEBI" id="CHEBI:57401"/>
        <dbReference type="ChEBI" id="CHEBI:57783"/>
        <dbReference type="ChEBI" id="CHEBI:58349"/>
        <dbReference type="ChEBI" id="CHEBI:133408"/>
    </reaction>
    <physiologicalReaction direction="right-to-left" evidence="32">
        <dbReference type="Rhea" id="RHEA:50586"/>
    </physiologicalReaction>
</comment>
<comment type="catalytic activity">
    <reaction evidence="22">
        <text>pentan-2-one + NADP(+) = (E)-pent-3-en-2-one + NADPH + H(+)</text>
        <dbReference type="Rhea" id="RHEA:50788"/>
        <dbReference type="ChEBI" id="CHEBI:15378"/>
        <dbReference type="ChEBI" id="CHEBI:16472"/>
        <dbReference type="ChEBI" id="CHEBI:57783"/>
        <dbReference type="ChEBI" id="CHEBI:58349"/>
        <dbReference type="ChEBI" id="CHEBI:145276"/>
    </reaction>
    <physiologicalReaction direction="right-to-left" evidence="22">
        <dbReference type="Rhea" id="RHEA:50790"/>
    </physiologicalReaction>
</comment>
<evidence type="ECO:0000256" key="5">
    <source>
        <dbReference type="ARBA" id="ARBA00012410"/>
    </source>
</evidence>
<evidence type="ECO:0000256" key="26">
    <source>
        <dbReference type="ARBA" id="ARBA00048066"/>
    </source>
</evidence>
<evidence type="ECO:0000256" key="32">
    <source>
        <dbReference type="ARBA" id="ARBA00049070"/>
    </source>
</evidence>
<dbReference type="PANTHER" id="PTHR43205:SF7">
    <property type="entry name" value="PROSTAGLANDIN REDUCTASE 1"/>
    <property type="match status" value="1"/>
</dbReference>
<evidence type="ECO:0000256" key="34">
    <source>
        <dbReference type="ARBA" id="ARBA00049368"/>
    </source>
</evidence>
<comment type="catalytic activity">
    <reaction evidence="24">
        <text>13,14-dihydro-15-oxo-prostaglandin F1alpha + NADP(+) = 15-oxoprostaglandin F1alpha + NADPH + H(+)</text>
        <dbReference type="Rhea" id="RHEA:50592"/>
        <dbReference type="ChEBI" id="CHEBI:15378"/>
        <dbReference type="ChEBI" id="CHEBI:57783"/>
        <dbReference type="ChEBI" id="CHEBI:58349"/>
        <dbReference type="ChEBI" id="CHEBI:79072"/>
        <dbReference type="ChEBI" id="CHEBI:133411"/>
    </reaction>
    <physiologicalReaction direction="right-to-left" evidence="24">
        <dbReference type="Rhea" id="RHEA:50594"/>
    </physiologicalReaction>
</comment>
<evidence type="ECO:0000256" key="25">
    <source>
        <dbReference type="ARBA" id="ARBA00047903"/>
    </source>
</evidence>
<evidence type="ECO:0000256" key="30">
    <source>
        <dbReference type="ARBA" id="ARBA00048953"/>
    </source>
</evidence>
<evidence type="ECO:0000256" key="23">
    <source>
        <dbReference type="ARBA" id="ARBA00047871"/>
    </source>
</evidence>
<evidence type="ECO:0000256" key="16">
    <source>
        <dbReference type="ARBA" id="ARBA00031851"/>
    </source>
</evidence>
<comment type="catalytic activity">
    <reaction evidence="34">
        <text>hexanal + NADP(+) = (E)-hex-2-enal + NADPH + H(+)</text>
        <dbReference type="Rhea" id="RHEA:50776"/>
        <dbReference type="ChEBI" id="CHEBI:15378"/>
        <dbReference type="ChEBI" id="CHEBI:28913"/>
        <dbReference type="ChEBI" id="CHEBI:57783"/>
        <dbReference type="ChEBI" id="CHEBI:58349"/>
        <dbReference type="ChEBI" id="CHEBI:88528"/>
    </reaction>
    <physiologicalReaction direction="right-to-left" evidence="34">
        <dbReference type="Rhea" id="RHEA:50778"/>
    </physiologicalReaction>
</comment>
<evidence type="ECO:0000256" key="33">
    <source>
        <dbReference type="ARBA" id="ARBA00049179"/>
    </source>
</evidence>
<sequence length="332" mass="36272">MVVASKWIYAKAFDGLPNDANFKLEQETLPDELAENEFLVQAEYLSVDPYMRPYMERYPVGSVMIGGQVGKVTASRNTAFPVGATVFGNFGWRTHTIVDPARYTGSNTPYVLPSFGSHPRSLALGVLGMPGNTAYFGFLEICKPQPGETVVVSGAAGAVGSVVGQIAKIKGCTVIGVAGSEAKCRWLKELGFDATIDYRAVSDFGAALKAAAPNGVDCYFDNVGGTISAAVLQQMNLYGRISVCGTISNYNERRVQVDDPQREFVFKQLRQEGFIVSRWHERWMEGITQNLRWIEEGKLRYQETTTNGFAQMPKAFVDMLTGGNTGKAVVQV</sequence>
<dbReference type="STRING" id="7167.A0A182FJR3"/>
<evidence type="ECO:0000256" key="22">
    <source>
        <dbReference type="ARBA" id="ARBA00047742"/>
    </source>
</evidence>
<dbReference type="SMART" id="SM00829">
    <property type="entry name" value="PKS_ER"/>
    <property type="match status" value="1"/>
</dbReference>
<comment type="subcellular location">
    <subcellularLocation>
        <location evidence="1">Cytoplasm</location>
    </subcellularLocation>
</comment>
<keyword evidence="15" id="KW-0379">Hydroxylation</keyword>
<evidence type="ECO:0000256" key="8">
    <source>
        <dbReference type="ARBA" id="ARBA00022501"/>
    </source>
</evidence>
<dbReference type="EC" id="1.3.1.48" evidence="4"/>
<evidence type="ECO:0000256" key="7">
    <source>
        <dbReference type="ARBA" id="ARBA00022490"/>
    </source>
</evidence>
<evidence type="ECO:0000313" key="36">
    <source>
        <dbReference type="Proteomes" id="UP000069272"/>
    </source>
</evidence>
<reference evidence="35" key="2">
    <citation type="submission" date="2022-08" db="UniProtKB">
        <authorList>
            <consortium name="EnsemblMetazoa"/>
        </authorList>
    </citation>
    <scope>IDENTIFICATION</scope>
    <source>
        <strain evidence="35">STECLA/ALBI9_A</strain>
    </source>
</reference>
<dbReference type="CDD" id="cd08294">
    <property type="entry name" value="leukotriene_B4_DH_like"/>
    <property type="match status" value="1"/>
</dbReference>
<dbReference type="SUPFAM" id="SSF51735">
    <property type="entry name" value="NAD(P)-binding Rossmann-fold domains"/>
    <property type="match status" value="1"/>
</dbReference>
<evidence type="ECO:0000256" key="28">
    <source>
        <dbReference type="ARBA" id="ARBA00048387"/>
    </source>
</evidence>
<evidence type="ECO:0000256" key="9">
    <source>
        <dbReference type="ARBA" id="ARBA00022553"/>
    </source>
</evidence>
<evidence type="ECO:0000256" key="11">
    <source>
        <dbReference type="ARBA" id="ARBA00022857"/>
    </source>
</evidence>
<dbReference type="EnsemblMetazoa" id="AALB006758-RA">
    <property type="protein sequence ID" value="AALB006758-PA"/>
    <property type="gene ID" value="AALB006758"/>
</dbReference>
<dbReference type="RefSeq" id="XP_035784370.1">
    <property type="nucleotide sequence ID" value="XM_035928477.1"/>
</dbReference>
<keyword evidence="11" id="KW-0521">NADP</keyword>
<proteinExistence type="inferred from homology"/>